<organism evidence="1 2">
    <name type="scientific">Salmonella enterica subsp. arizonae</name>
    <dbReference type="NCBI Taxonomy" id="59203"/>
    <lineage>
        <taxon>Bacteria</taxon>
        <taxon>Pseudomonadati</taxon>
        <taxon>Pseudomonadota</taxon>
        <taxon>Gammaproteobacteria</taxon>
        <taxon>Enterobacterales</taxon>
        <taxon>Enterobacteriaceae</taxon>
        <taxon>Salmonella</taxon>
    </lineage>
</organism>
<evidence type="ECO:0000313" key="1">
    <source>
        <dbReference type="EMBL" id="SUG16644.1"/>
    </source>
</evidence>
<dbReference type="AlphaFoldDB" id="A0A379SB01"/>
<dbReference type="Proteomes" id="UP000254124">
    <property type="component" value="Unassembled WGS sequence"/>
</dbReference>
<reference evidence="1 2" key="1">
    <citation type="submission" date="2018-06" db="EMBL/GenBank/DDBJ databases">
        <authorList>
            <consortium name="Pathogen Informatics"/>
            <person name="Doyle S."/>
        </authorList>
    </citation>
    <scope>NUCLEOTIDE SEQUENCE [LARGE SCALE GENOMIC DNA]</scope>
    <source>
        <strain evidence="1 2">NCTC7295</strain>
    </source>
</reference>
<evidence type="ECO:0000313" key="2">
    <source>
        <dbReference type="Proteomes" id="UP000254124"/>
    </source>
</evidence>
<gene>
    <name evidence="1" type="ORF">NCTC7295_04361</name>
</gene>
<dbReference type="EMBL" id="UGWZ01000001">
    <property type="protein sequence ID" value="SUG16644.1"/>
    <property type="molecule type" value="Genomic_DNA"/>
</dbReference>
<accession>A0A379SB01</accession>
<proteinExistence type="predicted"/>
<protein>
    <submittedName>
        <fullName evidence="1">Uncharacterized protein conserved in bacteria</fullName>
    </submittedName>
</protein>
<name>A0A379SB01_SALER</name>
<dbReference type="Pfam" id="PF05936">
    <property type="entry name" value="T6SS_VasE"/>
    <property type="match status" value="1"/>
</dbReference>
<dbReference type="InterPro" id="IPR010263">
    <property type="entry name" value="T6SS_TssK"/>
</dbReference>
<sequence length="69" mass="7712">MVQELAGHESGELAILRNAITLRLSTQENTAYLTCPVTRLVRNAQGQWSRDPAFHSADAFRFCEPVADH</sequence>